<feature type="compositionally biased region" description="Polar residues" evidence="1">
    <location>
        <begin position="67"/>
        <end position="85"/>
    </location>
</feature>
<evidence type="ECO:0000313" key="3">
    <source>
        <dbReference type="Proteomes" id="UP001501475"/>
    </source>
</evidence>
<feature type="region of interest" description="Disordered" evidence="1">
    <location>
        <begin position="66"/>
        <end position="85"/>
    </location>
</feature>
<comment type="caution">
    <text evidence="2">The sequence shown here is derived from an EMBL/GenBank/DDBJ whole genome shotgun (WGS) entry which is preliminary data.</text>
</comment>
<keyword evidence="3" id="KW-1185">Reference proteome</keyword>
<proteinExistence type="predicted"/>
<evidence type="ECO:0000256" key="1">
    <source>
        <dbReference type="SAM" id="MobiDB-lite"/>
    </source>
</evidence>
<feature type="region of interest" description="Disordered" evidence="1">
    <location>
        <begin position="22"/>
        <end position="47"/>
    </location>
</feature>
<organism evidence="2 3">
    <name type="scientific">Nostocoides vanveenii</name>
    <dbReference type="NCBI Taxonomy" id="330835"/>
    <lineage>
        <taxon>Bacteria</taxon>
        <taxon>Bacillati</taxon>
        <taxon>Actinomycetota</taxon>
        <taxon>Actinomycetes</taxon>
        <taxon>Micrococcales</taxon>
        <taxon>Intrasporangiaceae</taxon>
        <taxon>Nostocoides</taxon>
    </lineage>
</organism>
<dbReference type="Proteomes" id="UP001501475">
    <property type="component" value="Unassembled WGS sequence"/>
</dbReference>
<dbReference type="EMBL" id="BAAAPN010000043">
    <property type="protein sequence ID" value="GAA1757833.1"/>
    <property type="molecule type" value="Genomic_DNA"/>
</dbReference>
<evidence type="ECO:0000313" key="2">
    <source>
        <dbReference type="EMBL" id="GAA1757833.1"/>
    </source>
</evidence>
<sequence>MSTSPIGSAGRPGVVTARVRAPGAPTSATVPHAWHSPHRPTHLGPLQPHSLHRKVMLRTVFAMPETLNETTDNPSARRAVSTQHR</sequence>
<protein>
    <submittedName>
        <fullName evidence="2">Uncharacterized protein</fullName>
    </submittedName>
</protein>
<gene>
    <name evidence="2" type="ORF">GCM10009810_16620</name>
</gene>
<reference evidence="2 3" key="1">
    <citation type="journal article" date="2019" name="Int. J. Syst. Evol. Microbiol.">
        <title>The Global Catalogue of Microorganisms (GCM) 10K type strain sequencing project: providing services to taxonomists for standard genome sequencing and annotation.</title>
        <authorList>
            <consortium name="The Broad Institute Genomics Platform"/>
            <consortium name="The Broad Institute Genome Sequencing Center for Infectious Disease"/>
            <person name="Wu L."/>
            <person name="Ma J."/>
        </authorList>
    </citation>
    <scope>NUCLEOTIDE SEQUENCE [LARGE SCALE GENOMIC DNA]</scope>
    <source>
        <strain evidence="2 3">JCM 15591</strain>
    </source>
</reference>
<name>A0ABN2KJE6_9MICO</name>
<accession>A0ABN2KJE6</accession>